<reference evidence="2 3" key="1">
    <citation type="submission" date="2018-06" db="EMBL/GenBank/DDBJ databases">
        <title>Extensive metabolic versatility and redundancy in microbially diverse, dynamic hydrothermal sediments.</title>
        <authorList>
            <person name="Dombrowski N."/>
            <person name="Teske A."/>
            <person name="Baker B.J."/>
        </authorList>
    </citation>
    <scope>NUCLEOTIDE SEQUENCE [LARGE SCALE GENOMIC DNA]</scope>
    <source>
        <strain evidence="2">B35_G9</strain>
    </source>
</reference>
<keyword evidence="1" id="KW-1133">Transmembrane helix</keyword>
<evidence type="ECO:0008006" key="4">
    <source>
        <dbReference type="Google" id="ProtNLM"/>
    </source>
</evidence>
<keyword evidence="1" id="KW-0472">Membrane</keyword>
<accession>A0A660SBY5</accession>
<comment type="caution">
    <text evidence="2">The sequence shown here is derived from an EMBL/GenBank/DDBJ whole genome shotgun (WGS) entry which is preliminary data.</text>
</comment>
<evidence type="ECO:0000313" key="2">
    <source>
        <dbReference type="EMBL" id="RKX67394.1"/>
    </source>
</evidence>
<dbReference type="AlphaFoldDB" id="A0A660SBY5"/>
<organism evidence="2 3">
    <name type="scientific">candidate division TA06 bacterium</name>
    <dbReference type="NCBI Taxonomy" id="2250710"/>
    <lineage>
        <taxon>Bacteria</taxon>
        <taxon>Bacteria division TA06</taxon>
    </lineage>
</organism>
<proteinExistence type="predicted"/>
<protein>
    <recommendedName>
        <fullName evidence="4">Tetratricopeptide repeat protein</fullName>
    </recommendedName>
</protein>
<name>A0A660SBY5_UNCT6</name>
<gene>
    <name evidence="2" type="ORF">DRP44_02395</name>
</gene>
<evidence type="ECO:0000256" key="1">
    <source>
        <dbReference type="SAM" id="Phobius"/>
    </source>
</evidence>
<dbReference type="Proteomes" id="UP000282321">
    <property type="component" value="Unassembled WGS sequence"/>
</dbReference>
<dbReference type="EMBL" id="QNBC01000020">
    <property type="protein sequence ID" value="RKX67394.1"/>
    <property type="molecule type" value="Genomic_DNA"/>
</dbReference>
<keyword evidence="1" id="KW-0812">Transmembrane</keyword>
<sequence length="274" mass="32602">MKKLFNIMFGIIIVLLMSMVYFSNSQLMDIYSYRDKFVQDAKYIPREMTNPHWLGDFNIIYADFIWFESLQYYGDRKEKKASLEYLSNIFNSITNLDPYFEQAYSFGATLVGTDGHNWKGCEQLLKKGMINLPDDWRMPFFLGFFNYMWYKNYRAAELWFKIAVKKPGCPERIYHFIPFMHFRMGDYYTGMLMWIEIYNNAKNEQEKKGALQNIKVYAKKHLTKAIRSFIRDKGHIPENLYVLVKTGYAKGIPNLPDGSKFYYNVVKDSVLIHK</sequence>
<evidence type="ECO:0000313" key="3">
    <source>
        <dbReference type="Proteomes" id="UP000282321"/>
    </source>
</evidence>
<feature type="transmembrane region" description="Helical" evidence="1">
    <location>
        <begin position="6"/>
        <end position="24"/>
    </location>
</feature>